<accession>A0AAF0WR73</accession>
<evidence type="ECO:0000313" key="24">
    <source>
        <dbReference type="Proteomes" id="UP000077755"/>
    </source>
</evidence>
<dbReference type="InterPro" id="IPR011009">
    <property type="entry name" value="Kinase-like_dom_sf"/>
</dbReference>
<dbReference type="PANTHER" id="PTHR47986">
    <property type="entry name" value="OSJNBA0070M12.3 PROTEIN"/>
    <property type="match status" value="1"/>
</dbReference>
<keyword evidence="14 20" id="KW-0472">Membrane</keyword>
<keyword evidence="5" id="KW-0433">Leucine-rich repeat</keyword>
<keyword evidence="9" id="KW-0677">Repeat</keyword>
<proteinExistence type="inferred from homology"/>
<evidence type="ECO:0000256" key="6">
    <source>
        <dbReference type="ARBA" id="ARBA00022679"/>
    </source>
</evidence>
<feature type="compositionally biased region" description="Pro residues" evidence="19">
    <location>
        <begin position="460"/>
        <end position="472"/>
    </location>
</feature>
<dbReference type="GO" id="GO:0006952">
    <property type="term" value="P:defense response"/>
    <property type="evidence" value="ECO:0007669"/>
    <property type="project" value="UniProtKB-ARBA"/>
</dbReference>
<keyword evidence="11" id="KW-0418">Kinase</keyword>
<dbReference type="InterPro" id="IPR000719">
    <property type="entry name" value="Prot_kinase_dom"/>
</dbReference>
<organism evidence="23 24">
    <name type="scientific">Daucus carota subsp. sativus</name>
    <name type="common">Carrot</name>
    <dbReference type="NCBI Taxonomy" id="79200"/>
    <lineage>
        <taxon>Eukaryota</taxon>
        <taxon>Viridiplantae</taxon>
        <taxon>Streptophyta</taxon>
        <taxon>Embryophyta</taxon>
        <taxon>Tracheophyta</taxon>
        <taxon>Spermatophyta</taxon>
        <taxon>Magnoliopsida</taxon>
        <taxon>eudicotyledons</taxon>
        <taxon>Gunneridae</taxon>
        <taxon>Pentapetalae</taxon>
        <taxon>asterids</taxon>
        <taxon>campanulids</taxon>
        <taxon>Apiales</taxon>
        <taxon>Apiaceae</taxon>
        <taxon>Apioideae</taxon>
        <taxon>Scandiceae</taxon>
        <taxon>Daucinae</taxon>
        <taxon>Daucus</taxon>
        <taxon>Daucus sect. Daucus</taxon>
    </lineage>
</organism>
<feature type="signal peptide" evidence="21">
    <location>
        <begin position="1"/>
        <end position="24"/>
    </location>
</feature>
<dbReference type="Gene3D" id="3.80.10.10">
    <property type="entry name" value="Ribonuclease Inhibitor"/>
    <property type="match status" value="2"/>
</dbReference>
<feature type="region of interest" description="Disordered" evidence="19">
    <location>
        <begin position="943"/>
        <end position="976"/>
    </location>
</feature>
<dbReference type="InterPro" id="IPR017441">
    <property type="entry name" value="Protein_kinase_ATP_BS"/>
</dbReference>
<comment type="similarity">
    <text evidence="2">Belongs to the protein kinase superfamily. Ser/Thr protein kinase family.</text>
</comment>
<keyword evidence="7 20" id="KW-0812">Transmembrane</keyword>
<feature type="compositionally biased region" description="Low complexity" evidence="19">
    <location>
        <begin position="473"/>
        <end position="510"/>
    </location>
</feature>
<evidence type="ECO:0000259" key="22">
    <source>
        <dbReference type="PROSITE" id="PS50011"/>
    </source>
</evidence>
<dbReference type="PANTHER" id="PTHR47986:SF1">
    <property type="entry name" value="OS04G0685900 PROTEIN"/>
    <property type="match status" value="1"/>
</dbReference>
<name>A0AAF0WR73_DAUCS</name>
<dbReference type="Pfam" id="PF07714">
    <property type="entry name" value="PK_Tyr_Ser-Thr"/>
    <property type="match status" value="1"/>
</dbReference>
<evidence type="ECO:0000256" key="17">
    <source>
        <dbReference type="ARBA" id="ARBA00023180"/>
    </source>
</evidence>
<dbReference type="AlphaFoldDB" id="A0AAF0WR73"/>
<dbReference type="SUPFAM" id="SSF56112">
    <property type="entry name" value="Protein kinase-like (PK-like)"/>
    <property type="match status" value="1"/>
</dbReference>
<dbReference type="CDD" id="cd14066">
    <property type="entry name" value="STKc_IRAK"/>
    <property type="match status" value="1"/>
</dbReference>
<reference evidence="23" key="1">
    <citation type="journal article" date="2016" name="Nat. Genet.">
        <title>A high-quality carrot genome assembly provides new insights into carotenoid accumulation and asterid genome evolution.</title>
        <authorList>
            <person name="Iorizzo M."/>
            <person name="Ellison S."/>
            <person name="Senalik D."/>
            <person name="Zeng P."/>
            <person name="Satapoomin P."/>
            <person name="Huang J."/>
            <person name="Bowman M."/>
            <person name="Iovene M."/>
            <person name="Sanseverino W."/>
            <person name="Cavagnaro P."/>
            <person name="Yildiz M."/>
            <person name="Macko-Podgorni A."/>
            <person name="Moranska E."/>
            <person name="Grzebelus E."/>
            <person name="Grzebelus D."/>
            <person name="Ashrafi H."/>
            <person name="Zheng Z."/>
            <person name="Cheng S."/>
            <person name="Spooner D."/>
            <person name="Van Deynze A."/>
            <person name="Simon P."/>
        </authorList>
    </citation>
    <scope>NUCLEOTIDE SEQUENCE</scope>
    <source>
        <tissue evidence="23">Leaf</tissue>
    </source>
</reference>
<evidence type="ECO:0000313" key="23">
    <source>
        <dbReference type="EMBL" id="WOG94565.1"/>
    </source>
</evidence>
<dbReference type="GO" id="GO:0051707">
    <property type="term" value="P:response to other organism"/>
    <property type="evidence" value="ECO:0007669"/>
    <property type="project" value="UniProtKB-ARBA"/>
</dbReference>
<dbReference type="GO" id="GO:0004674">
    <property type="term" value="F:protein serine/threonine kinase activity"/>
    <property type="evidence" value="ECO:0007669"/>
    <property type="project" value="UniProtKB-KW"/>
</dbReference>
<dbReference type="GO" id="GO:0005886">
    <property type="term" value="C:plasma membrane"/>
    <property type="evidence" value="ECO:0007669"/>
    <property type="project" value="UniProtKB-SubCell"/>
</dbReference>
<evidence type="ECO:0000256" key="12">
    <source>
        <dbReference type="ARBA" id="ARBA00022840"/>
    </source>
</evidence>
<keyword evidence="16" id="KW-0675">Receptor</keyword>
<keyword evidence="12 18" id="KW-0067">ATP-binding</keyword>
<dbReference type="InterPro" id="IPR008271">
    <property type="entry name" value="Ser/Thr_kinase_AS"/>
</dbReference>
<dbReference type="PROSITE" id="PS50011">
    <property type="entry name" value="PROTEIN_KINASE_DOM"/>
    <property type="match status" value="1"/>
</dbReference>
<feature type="region of interest" description="Disordered" evidence="19">
    <location>
        <begin position="457"/>
        <end position="519"/>
    </location>
</feature>
<dbReference type="SMART" id="SM00369">
    <property type="entry name" value="LRR_TYP"/>
    <property type="match status" value="5"/>
</dbReference>
<dbReference type="FunFam" id="3.30.200.20:FF:000226">
    <property type="entry name" value="receptor protein kinase TMK1"/>
    <property type="match status" value="1"/>
</dbReference>
<evidence type="ECO:0000256" key="9">
    <source>
        <dbReference type="ARBA" id="ARBA00022737"/>
    </source>
</evidence>
<keyword evidence="8 21" id="KW-0732">Signal</keyword>
<gene>
    <name evidence="23" type="ORF">DCAR_0313861</name>
</gene>
<dbReference type="Pfam" id="PF00560">
    <property type="entry name" value="LRR_1"/>
    <property type="match status" value="3"/>
</dbReference>
<dbReference type="Gene3D" id="3.30.200.20">
    <property type="entry name" value="Phosphorylase Kinase, domain 1"/>
    <property type="match status" value="1"/>
</dbReference>
<keyword evidence="4" id="KW-0723">Serine/threonine-protein kinase</keyword>
<dbReference type="InterPro" id="IPR052422">
    <property type="entry name" value="Auxin_Ser/Thr_Kinase"/>
</dbReference>
<evidence type="ECO:0000256" key="14">
    <source>
        <dbReference type="ARBA" id="ARBA00023136"/>
    </source>
</evidence>
<feature type="binding site" evidence="18">
    <location>
        <position position="658"/>
    </location>
    <ligand>
        <name>ATP</name>
        <dbReference type="ChEBI" id="CHEBI:30616"/>
    </ligand>
</feature>
<evidence type="ECO:0000256" key="8">
    <source>
        <dbReference type="ARBA" id="ARBA00022729"/>
    </source>
</evidence>
<dbReference type="GO" id="GO:0005524">
    <property type="term" value="F:ATP binding"/>
    <property type="evidence" value="ECO:0007669"/>
    <property type="project" value="UniProtKB-UniRule"/>
</dbReference>
<evidence type="ECO:0000256" key="16">
    <source>
        <dbReference type="ARBA" id="ARBA00023170"/>
    </source>
</evidence>
<feature type="compositionally biased region" description="Polar residues" evidence="19">
    <location>
        <begin position="947"/>
        <end position="959"/>
    </location>
</feature>
<dbReference type="FunFam" id="1.10.510.10:FF:000468">
    <property type="entry name" value="PTI1-like tyrosine-protein kinase 3"/>
    <property type="match status" value="1"/>
</dbReference>
<evidence type="ECO:0000256" key="18">
    <source>
        <dbReference type="PROSITE-ProRule" id="PRU10141"/>
    </source>
</evidence>
<keyword evidence="13 20" id="KW-1133">Transmembrane helix</keyword>
<protein>
    <recommendedName>
        <fullName evidence="22">Protein kinase domain-containing protein</fullName>
    </recommendedName>
</protein>
<dbReference type="Proteomes" id="UP000077755">
    <property type="component" value="Chromosome 3"/>
</dbReference>
<evidence type="ECO:0000256" key="20">
    <source>
        <dbReference type="SAM" id="Phobius"/>
    </source>
</evidence>
<dbReference type="PROSITE" id="PS00107">
    <property type="entry name" value="PROTEIN_KINASE_ATP"/>
    <property type="match status" value="1"/>
</dbReference>
<feature type="chain" id="PRO_5041914146" description="Protein kinase domain-containing protein" evidence="21">
    <location>
        <begin position="25"/>
        <end position="976"/>
    </location>
</feature>
<keyword evidence="3" id="KW-1003">Cell membrane</keyword>
<evidence type="ECO:0000256" key="7">
    <source>
        <dbReference type="ARBA" id="ARBA00022692"/>
    </source>
</evidence>
<dbReference type="InterPro" id="IPR032675">
    <property type="entry name" value="LRR_dom_sf"/>
</dbReference>
<dbReference type="SUPFAM" id="SSF52058">
    <property type="entry name" value="L domain-like"/>
    <property type="match status" value="2"/>
</dbReference>
<evidence type="ECO:0000256" key="19">
    <source>
        <dbReference type="SAM" id="MobiDB-lite"/>
    </source>
</evidence>
<dbReference type="Gene3D" id="1.10.510.10">
    <property type="entry name" value="Transferase(Phosphotransferase) domain 1"/>
    <property type="match status" value="1"/>
</dbReference>
<feature type="transmembrane region" description="Helical" evidence="20">
    <location>
        <begin position="528"/>
        <end position="550"/>
    </location>
</feature>
<keyword evidence="15" id="KW-1015">Disulfide bond</keyword>
<dbReference type="PROSITE" id="PS00108">
    <property type="entry name" value="PROTEIN_KINASE_ST"/>
    <property type="match status" value="1"/>
</dbReference>
<keyword evidence="10 18" id="KW-0547">Nucleotide-binding</keyword>
<keyword evidence="24" id="KW-1185">Reference proteome</keyword>
<evidence type="ECO:0000256" key="1">
    <source>
        <dbReference type="ARBA" id="ARBA00004162"/>
    </source>
</evidence>
<feature type="domain" description="Protein kinase" evidence="22">
    <location>
        <begin position="630"/>
        <end position="917"/>
    </location>
</feature>
<dbReference type="SMART" id="SM00220">
    <property type="entry name" value="S_TKc"/>
    <property type="match status" value="1"/>
</dbReference>
<dbReference type="InterPro" id="IPR013210">
    <property type="entry name" value="LRR_N_plant-typ"/>
</dbReference>
<evidence type="ECO:0000256" key="15">
    <source>
        <dbReference type="ARBA" id="ARBA00023157"/>
    </source>
</evidence>
<dbReference type="InterPro" id="IPR003591">
    <property type="entry name" value="Leu-rich_rpt_typical-subtyp"/>
</dbReference>
<evidence type="ECO:0000256" key="4">
    <source>
        <dbReference type="ARBA" id="ARBA00022527"/>
    </source>
</evidence>
<evidence type="ECO:0000256" key="5">
    <source>
        <dbReference type="ARBA" id="ARBA00022614"/>
    </source>
</evidence>
<dbReference type="FunFam" id="3.80.10.10:FF:000190">
    <property type="entry name" value="Receptor-like kinase TMK4"/>
    <property type="match status" value="1"/>
</dbReference>
<comment type="subcellular location">
    <subcellularLocation>
        <location evidence="1">Cell membrane</location>
        <topology evidence="1">Single-pass membrane protein</topology>
    </subcellularLocation>
</comment>
<dbReference type="InterPro" id="IPR001611">
    <property type="entry name" value="Leu-rich_rpt"/>
</dbReference>
<dbReference type="InterPro" id="IPR001245">
    <property type="entry name" value="Ser-Thr/Tyr_kinase_cat_dom"/>
</dbReference>
<evidence type="ECO:0000256" key="3">
    <source>
        <dbReference type="ARBA" id="ARBA00022475"/>
    </source>
</evidence>
<keyword evidence="6" id="KW-0808">Transferase</keyword>
<keyword evidence="17" id="KW-0325">Glycoprotein</keyword>
<evidence type="ECO:0000256" key="21">
    <source>
        <dbReference type="SAM" id="SignalP"/>
    </source>
</evidence>
<dbReference type="FunFam" id="3.80.10.10:FF:000129">
    <property type="entry name" value="Leucine-rich repeat receptor-like kinase"/>
    <property type="match status" value="1"/>
</dbReference>
<sequence>MGCEKIQVCIIIFLWSCISPVVYSATHPGDLAILNDFRNGLENSELLEWPEKGDDPCGPPLWPHVFCADGRVTQIQVQNMGLKGPLPKNFNQLVKLQNLGLQRNKLNGTLPSFSGLSELEYAFLDFNEFGGIPSDFFHGLGSVRVLALDENPFNVSSGWSIPDELQESAQLLNFSCSGCNVVGPLPDFFGKMSSLSLLRLASNRITGSIPESFRDSMLQILWLNNQGDGGMTGTIDVIGSMTGLTEVWLHGNQFSGSIPDSIGDLTSLQQLNLNGNKLVGLIPPGLANLSLQSLILDNNMLMGPIPKFKAANVTYTSNSFCQSDPGEQCSPTVNVLIDFLGAFGFPQNLASQWTGNDPCQQPWFGIVCNSDSQVSAINLRGLNLSGTLSPSLANLDSLLEIHLDRNNLSGLVPMNLAQLKALRLLDIKENNFAPPLPKFHDTVKVIVDGNPQLVAAMGGPPVPTTSPLPPINSPKVSPVTPSSSSSAGRGDSPVPDSPPSSSKGSIFDSPRSYNEHTEANKGKSLKSIFVLAITASSVTLIVLLALFYVYCCKKRKESKKAPGAYIAHPRDISGPDNMVKITVSSDIDGFDQTMTDSQHRVNGGMRNTHVTEEGNAIISVQVLRKVTKNFSPENELGRGGFGAVYKGELEDGTKLAVKRMEAGVVSNKAVDEFQAEIGVLSKVRHRHLVSLLGYSVEGNERLLVYEYMPQGALSMHLFRWKKLNLQPLSWAKRLTIALDVARGMEYLHKLARQSFIHRDLKSSNILLGDDFRAKVSDFGLVKLAPDQERSIATRLAGTFGYLAPEYAVTGKITTKADVFSFGVVLMELLTGLMALDERRSEETRYLAEWFLQIKSDKKKLIDAVDPALDEKEENSDGISIVADLAGHCTARDPSHRPEMGHAVNVLGQLVEKWQPYDQETEDYSGIDYSLPLRQMMKEWMESETTDFKNSNLQDSTGSIPNRPAGFADSFTSADAR</sequence>
<reference evidence="23" key="2">
    <citation type="submission" date="2022-03" db="EMBL/GenBank/DDBJ databases">
        <title>Draft title - Genomic analysis of global carrot germplasm unveils the trajectory of domestication and the origin of high carotenoid orange carrot.</title>
        <authorList>
            <person name="Iorizzo M."/>
            <person name="Ellison S."/>
            <person name="Senalik D."/>
            <person name="Macko-Podgorni A."/>
            <person name="Grzebelus D."/>
            <person name="Bostan H."/>
            <person name="Rolling W."/>
            <person name="Curaba J."/>
            <person name="Simon P."/>
        </authorList>
    </citation>
    <scope>NUCLEOTIDE SEQUENCE</scope>
    <source>
        <tissue evidence="23">Leaf</tissue>
    </source>
</reference>
<evidence type="ECO:0000256" key="2">
    <source>
        <dbReference type="ARBA" id="ARBA00008684"/>
    </source>
</evidence>
<evidence type="ECO:0000256" key="11">
    <source>
        <dbReference type="ARBA" id="ARBA00022777"/>
    </source>
</evidence>
<dbReference type="Pfam" id="PF08263">
    <property type="entry name" value="LRRNT_2"/>
    <property type="match status" value="2"/>
</dbReference>
<evidence type="ECO:0000256" key="10">
    <source>
        <dbReference type="ARBA" id="ARBA00022741"/>
    </source>
</evidence>
<dbReference type="EMBL" id="CP093345">
    <property type="protein sequence ID" value="WOG94565.1"/>
    <property type="molecule type" value="Genomic_DNA"/>
</dbReference>
<evidence type="ECO:0000256" key="13">
    <source>
        <dbReference type="ARBA" id="ARBA00022989"/>
    </source>
</evidence>